<gene>
    <name evidence="1" type="ORF">RRG08_034697</name>
</gene>
<evidence type="ECO:0000313" key="1">
    <source>
        <dbReference type="EMBL" id="KAK3760856.1"/>
    </source>
</evidence>
<proteinExistence type="predicted"/>
<reference evidence="1" key="1">
    <citation type="journal article" date="2023" name="G3 (Bethesda)">
        <title>A reference genome for the long-term kleptoplast-retaining sea slug Elysia crispata morphotype clarki.</title>
        <authorList>
            <person name="Eastman K.E."/>
            <person name="Pendleton A.L."/>
            <person name="Shaikh M.A."/>
            <person name="Suttiyut T."/>
            <person name="Ogas R."/>
            <person name="Tomko P."/>
            <person name="Gavelis G."/>
            <person name="Widhalm J.R."/>
            <person name="Wisecaver J.H."/>
        </authorList>
    </citation>
    <scope>NUCLEOTIDE SEQUENCE</scope>
    <source>
        <strain evidence="1">ECLA1</strain>
    </source>
</reference>
<accession>A0AAE0Z2D1</accession>
<dbReference type="EMBL" id="JAWDGP010004939">
    <property type="protein sequence ID" value="KAK3760856.1"/>
    <property type="molecule type" value="Genomic_DNA"/>
</dbReference>
<sequence length="69" mass="7826">MGPMINELVLFLSTLSSTRSRRDNCERFPSRDEKIACLALGEITVMSKTMVCGGFVLWLTWHNVMPTFS</sequence>
<protein>
    <submittedName>
        <fullName evidence="1">Uncharacterized protein</fullName>
    </submittedName>
</protein>
<comment type="caution">
    <text evidence="1">The sequence shown here is derived from an EMBL/GenBank/DDBJ whole genome shotgun (WGS) entry which is preliminary data.</text>
</comment>
<evidence type="ECO:0000313" key="2">
    <source>
        <dbReference type="Proteomes" id="UP001283361"/>
    </source>
</evidence>
<name>A0AAE0Z2D1_9GAST</name>
<dbReference type="AlphaFoldDB" id="A0AAE0Z2D1"/>
<organism evidence="1 2">
    <name type="scientific">Elysia crispata</name>
    <name type="common">lettuce slug</name>
    <dbReference type="NCBI Taxonomy" id="231223"/>
    <lineage>
        <taxon>Eukaryota</taxon>
        <taxon>Metazoa</taxon>
        <taxon>Spiralia</taxon>
        <taxon>Lophotrochozoa</taxon>
        <taxon>Mollusca</taxon>
        <taxon>Gastropoda</taxon>
        <taxon>Heterobranchia</taxon>
        <taxon>Euthyneura</taxon>
        <taxon>Panpulmonata</taxon>
        <taxon>Sacoglossa</taxon>
        <taxon>Placobranchoidea</taxon>
        <taxon>Plakobranchidae</taxon>
        <taxon>Elysia</taxon>
    </lineage>
</organism>
<keyword evidence="2" id="KW-1185">Reference proteome</keyword>
<dbReference type="Proteomes" id="UP001283361">
    <property type="component" value="Unassembled WGS sequence"/>
</dbReference>